<proteinExistence type="predicted"/>
<protein>
    <recommendedName>
        <fullName evidence="3">Phosphatidylethanolamine-binding protein</fullName>
    </recommendedName>
</protein>
<evidence type="ECO:0000313" key="1">
    <source>
        <dbReference type="EMBL" id="KPL71486.1"/>
    </source>
</evidence>
<dbReference type="CDD" id="cd00865">
    <property type="entry name" value="PEBP_bact_arch"/>
    <property type="match status" value="1"/>
</dbReference>
<accession>A0A0P6WY66</accession>
<keyword evidence="2" id="KW-1185">Reference proteome</keyword>
<dbReference type="EMBL" id="LGCL01000041">
    <property type="protein sequence ID" value="KPL71486.1"/>
    <property type="molecule type" value="Genomic_DNA"/>
</dbReference>
<dbReference type="Gene3D" id="3.90.280.10">
    <property type="entry name" value="PEBP-like"/>
    <property type="match status" value="1"/>
</dbReference>
<organism evidence="1 2">
    <name type="scientific">Ornatilinea apprima</name>
    <dbReference type="NCBI Taxonomy" id="1134406"/>
    <lineage>
        <taxon>Bacteria</taxon>
        <taxon>Bacillati</taxon>
        <taxon>Chloroflexota</taxon>
        <taxon>Anaerolineae</taxon>
        <taxon>Anaerolineales</taxon>
        <taxon>Anaerolineaceae</taxon>
        <taxon>Ornatilinea</taxon>
    </lineage>
</organism>
<comment type="caution">
    <text evidence="1">The sequence shown here is derived from an EMBL/GenBank/DDBJ whole genome shotgun (WGS) entry which is preliminary data.</text>
</comment>
<dbReference type="SUPFAM" id="SSF49777">
    <property type="entry name" value="PEBP-like"/>
    <property type="match status" value="1"/>
</dbReference>
<dbReference type="InterPro" id="IPR008914">
    <property type="entry name" value="PEBP"/>
</dbReference>
<dbReference type="PANTHER" id="PTHR30289">
    <property type="entry name" value="UNCHARACTERIZED PROTEIN YBCL-RELATED"/>
    <property type="match status" value="1"/>
</dbReference>
<dbReference type="Proteomes" id="UP000050417">
    <property type="component" value="Unassembled WGS sequence"/>
</dbReference>
<sequence>MKISSPAFEQNAGIPELYTCKGEDISPPLSWAGVPEGTASLVLIMDDPDAPVGTWDHWILFNLPANTSELAEDAQAYPEGTRLGRNSWKRNEYGGPCPPGGASHRYFFKLYALDMMLNLPEGVGKAQIEAAMQNHILAQAELVGIYKP</sequence>
<reference evidence="1 2" key="1">
    <citation type="submission" date="2015-07" db="EMBL/GenBank/DDBJ databases">
        <title>Genome sequence of Ornatilinea apprima DSM 23815.</title>
        <authorList>
            <person name="Hemp J."/>
            <person name="Ward L.M."/>
            <person name="Pace L.A."/>
            <person name="Fischer W.W."/>
        </authorList>
    </citation>
    <scope>NUCLEOTIDE SEQUENCE [LARGE SCALE GENOMIC DNA]</scope>
    <source>
        <strain evidence="1 2">P3M-1</strain>
    </source>
</reference>
<name>A0A0P6WY66_9CHLR</name>
<evidence type="ECO:0000313" key="2">
    <source>
        <dbReference type="Proteomes" id="UP000050417"/>
    </source>
</evidence>
<gene>
    <name evidence="1" type="ORF">ADN00_17005</name>
</gene>
<dbReference type="OrthoDB" id="9797506at2"/>
<dbReference type="STRING" id="1134406.ADN00_17005"/>
<dbReference type="Pfam" id="PF01161">
    <property type="entry name" value="PBP"/>
    <property type="match status" value="1"/>
</dbReference>
<dbReference type="InterPro" id="IPR005247">
    <property type="entry name" value="YbhB_YbcL/LppC-like"/>
</dbReference>
<evidence type="ECO:0008006" key="3">
    <source>
        <dbReference type="Google" id="ProtNLM"/>
    </source>
</evidence>
<dbReference type="NCBIfam" id="TIGR00481">
    <property type="entry name" value="YbhB/YbcL family Raf kinase inhibitor-like protein"/>
    <property type="match status" value="1"/>
</dbReference>
<dbReference type="InterPro" id="IPR036610">
    <property type="entry name" value="PEBP-like_sf"/>
</dbReference>
<dbReference type="AlphaFoldDB" id="A0A0P6WY66"/>
<dbReference type="PANTHER" id="PTHR30289:SF1">
    <property type="entry name" value="PEBP (PHOSPHATIDYLETHANOLAMINE-BINDING PROTEIN) FAMILY PROTEIN"/>
    <property type="match status" value="1"/>
</dbReference>